<dbReference type="InterPro" id="IPR050471">
    <property type="entry name" value="AB_hydrolase"/>
</dbReference>
<dbReference type="Gene3D" id="3.40.50.1820">
    <property type="entry name" value="alpha/beta hydrolase"/>
    <property type="match status" value="1"/>
</dbReference>
<keyword evidence="1" id="KW-0575">Peroxidase</keyword>
<dbReference type="SUPFAM" id="SSF53474">
    <property type="entry name" value="alpha/beta-Hydrolases"/>
    <property type="match status" value="1"/>
</dbReference>
<keyword evidence="1" id="KW-0560">Oxidoreductase</keyword>
<dbReference type="AlphaFoldDB" id="A0A895YH32"/>
<dbReference type="Pfam" id="PF00561">
    <property type="entry name" value="Abhydrolase_1"/>
    <property type="match status" value="1"/>
</dbReference>
<proteinExistence type="inferred from homology"/>
<evidence type="ECO:0000313" key="4">
    <source>
        <dbReference type="EMBL" id="QSB13008.1"/>
    </source>
</evidence>
<evidence type="ECO:0000256" key="2">
    <source>
        <dbReference type="ARBA" id="ARBA00038128"/>
    </source>
</evidence>
<reference evidence="4" key="1">
    <citation type="submission" date="2021-02" db="EMBL/GenBank/DDBJ databases">
        <title>Natrosporangium hydrolyticum gen. nov., sp. nov, a haloalkaliphilic actinobacterium from a soda solonchak soil.</title>
        <authorList>
            <person name="Sorokin D.Y."/>
            <person name="Khijniak T.V."/>
            <person name="Zakharycheva A.P."/>
            <person name="Boueva O.V."/>
            <person name="Ariskina E.V."/>
            <person name="Hahnke R.L."/>
            <person name="Bunk B."/>
            <person name="Sproer C."/>
            <person name="Schumann P."/>
            <person name="Evtushenko L.I."/>
            <person name="Kublanov I.V."/>
        </authorList>
    </citation>
    <scope>NUCLEOTIDE SEQUENCE</scope>
    <source>
        <strain evidence="4">DSM 106523</strain>
    </source>
</reference>
<dbReference type="KEGG" id="nhy:JQS43_15250"/>
<gene>
    <name evidence="4" type="ORF">JQS43_15250</name>
</gene>
<dbReference type="PANTHER" id="PTHR43433">
    <property type="entry name" value="HYDROLASE, ALPHA/BETA FOLD FAMILY PROTEIN"/>
    <property type="match status" value="1"/>
</dbReference>
<dbReference type="Proteomes" id="UP000662857">
    <property type="component" value="Chromosome"/>
</dbReference>
<dbReference type="FunFam" id="3.40.50.1820:FF:000205">
    <property type="entry name" value="Non-haem bromoperoxidase BPO-A2"/>
    <property type="match status" value="1"/>
</dbReference>
<sequence>MPYVTVGRENTADIKLFYEDHGSGDPVVLIHGFPLNGASWEKQTRMLLDAGYRVITYDRRGFGQSSQPAIGYDYDTFTADFAALMEQLDLANATLIGHSMGTGEITRYLGRYGSDRVRRAVLLSPLPPYLLKTDDNPEGVDRSVFTEFQETIARDRPFYIKLFFDTFFNVDETLGKRLSDQAWLAHFNVGITASATGTYQCVDAWLTDFRDDVRAIDVPVLAIQGTVDRVLPIDSTGRRLPGMMPDVELIELEGAPHSLPWTHAEEVNRAIGEFLAR</sequence>
<dbReference type="PANTHER" id="PTHR43433:SF4">
    <property type="entry name" value="NON-HEME CHLOROPEROXIDASE-RELATED"/>
    <property type="match status" value="1"/>
</dbReference>
<evidence type="ECO:0000313" key="5">
    <source>
        <dbReference type="Proteomes" id="UP000662857"/>
    </source>
</evidence>
<name>A0A895YH32_9ACTN</name>
<evidence type="ECO:0000256" key="1">
    <source>
        <dbReference type="ARBA" id="ARBA00022559"/>
    </source>
</evidence>
<dbReference type="InterPro" id="IPR000639">
    <property type="entry name" value="Epox_hydrolase-like"/>
</dbReference>
<evidence type="ECO:0000259" key="3">
    <source>
        <dbReference type="Pfam" id="PF00561"/>
    </source>
</evidence>
<dbReference type="GO" id="GO:0016787">
    <property type="term" value="F:hydrolase activity"/>
    <property type="evidence" value="ECO:0007669"/>
    <property type="project" value="UniProtKB-KW"/>
</dbReference>
<organism evidence="4 5">
    <name type="scientific">Natronosporangium hydrolyticum</name>
    <dbReference type="NCBI Taxonomy" id="2811111"/>
    <lineage>
        <taxon>Bacteria</taxon>
        <taxon>Bacillati</taxon>
        <taxon>Actinomycetota</taxon>
        <taxon>Actinomycetes</taxon>
        <taxon>Micromonosporales</taxon>
        <taxon>Micromonosporaceae</taxon>
        <taxon>Natronosporangium</taxon>
    </lineage>
</organism>
<keyword evidence="4" id="KW-0378">Hydrolase</keyword>
<feature type="domain" description="AB hydrolase-1" evidence="3">
    <location>
        <begin position="26"/>
        <end position="263"/>
    </location>
</feature>
<dbReference type="PRINTS" id="PR00111">
    <property type="entry name" value="ABHYDROLASE"/>
</dbReference>
<dbReference type="RefSeq" id="WP_239675066.1">
    <property type="nucleotide sequence ID" value="NZ_CP070499.1"/>
</dbReference>
<dbReference type="InterPro" id="IPR000073">
    <property type="entry name" value="AB_hydrolase_1"/>
</dbReference>
<dbReference type="InterPro" id="IPR029058">
    <property type="entry name" value="AB_hydrolase_fold"/>
</dbReference>
<comment type="similarity">
    <text evidence="2">Belongs to the AB hydrolase superfamily. Bacterial non-heme haloperoxidase / perhydrolase family.</text>
</comment>
<protein>
    <submittedName>
        <fullName evidence="4">Alpha/beta hydrolase</fullName>
    </submittedName>
</protein>
<dbReference type="PRINTS" id="PR00412">
    <property type="entry name" value="EPOXHYDRLASE"/>
</dbReference>
<accession>A0A895YH32</accession>
<dbReference type="EMBL" id="CP070499">
    <property type="protein sequence ID" value="QSB13008.1"/>
    <property type="molecule type" value="Genomic_DNA"/>
</dbReference>
<dbReference type="GO" id="GO:0004601">
    <property type="term" value="F:peroxidase activity"/>
    <property type="evidence" value="ECO:0007669"/>
    <property type="project" value="UniProtKB-KW"/>
</dbReference>
<keyword evidence="5" id="KW-1185">Reference proteome</keyword>